<evidence type="ECO:0000313" key="3">
    <source>
        <dbReference type="Proteomes" id="UP000636709"/>
    </source>
</evidence>
<gene>
    <name evidence="2" type="ORF">HU200_012621</name>
</gene>
<evidence type="ECO:0000313" key="2">
    <source>
        <dbReference type="EMBL" id="KAF8749603.1"/>
    </source>
</evidence>
<dbReference type="AlphaFoldDB" id="A0A835FEE3"/>
<sequence length="68" mass="7755">MPPPLLSFPNSTAVQPPPKRATPQAQLFKAILFVPRRAPFEPFDTRKKLNNIKLLINKIESIELTKVF</sequence>
<proteinExistence type="predicted"/>
<name>A0A835FEE3_9POAL</name>
<reference evidence="2" key="1">
    <citation type="submission" date="2020-07" db="EMBL/GenBank/DDBJ databases">
        <title>Genome sequence and genetic diversity analysis of an under-domesticated orphan crop, white fonio (Digitaria exilis).</title>
        <authorList>
            <person name="Bennetzen J.L."/>
            <person name="Chen S."/>
            <person name="Ma X."/>
            <person name="Wang X."/>
            <person name="Yssel A.E.J."/>
            <person name="Chaluvadi S.R."/>
            <person name="Johnson M."/>
            <person name="Gangashetty P."/>
            <person name="Hamidou F."/>
            <person name="Sanogo M.D."/>
            <person name="Zwaenepoel A."/>
            <person name="Wallace J."/>
            <person name="Van De Peer Y."/>
            <person name="Van Deynze A."/>
        </authorList>
    </citation>
    <scope>NUCLEOTIDE SEQUENCE</scope>
    <source>
        <tissue evidence="2">Leaves</tissue>
    </source>
</reference>
<evidence type="ECO:0000256" key="1">
    <source>
        <dbReference type="SAM" id="MobiDB-lite"/>
    </source>
</evidence>
<dbReference type="EMBL" id="JACEFO010001035">
    <property type="protein sequence ID" value="KAF8749603.1"/>
    <property type="molecule type" value="Genomic_DNA"/>
</dbReference>
<organism evidence="2 3">
    <name type="scientific">Digitaria exilis</name>
    <dbReference type="NCBI Taxonomy" id="1010633"/>
    <lineage>
        <taxon>Eukaryota</taxon>
        <taxon>Viridiplantae</taxon>
        <taxon>Streptophyta</taxon>
        <taxon>Embryophyta</taxon>
        <taxon>Tracheophyta</taxon>
        <taxon>Spermatophyta</taxon>
        <taxon>Magnoliopsida</taxon>
        <taxon>Liliopsida</taxon>
        <taxon>Poales</taxon>
        <taxon>Poaceae</taxon>
        <taxon>PACMAD clade</taxon>
        <taxon>Panicoideae</taxon>
        <taxon>Panicodae</taxon>
        <taxon>Paniceae</taxon>
        <taxon>Anthephorinae</taxon>
        <taxon>Digitaria</taxon>
    </lineage>
</organism>
<comment type="caution">
    <text evidence="2">The sequence shown here is derived from an EMBL/GenBank/DDBJ whole genome shotgun (WGS) entry which is preliminary data.</text>
</comment>
<accession>A0A835FEE3</accession>
<dbReference type="Proteomes" id="UP000636709">
    <property type="component" value="Unassembled WGS sequence"/>
</dbReference>
<keyword evidence="3" id="KW-1185">Reference proteome</keyword>
<dbReference type="Gene3D" id="3.30.230.80">
    <property type="match status" value="1"/>
</dbReference>
<feature type="region of interest" description="Disordered" evidence="1">
    <location>
        <begin position="1"/>
        <end position="20"/>
    </location>
</feature>
<protein>
    <submittedName>
        <fullName evidence="2">Uncharacterized protein</fullName>
    </submittedName>
</protein>